<proteinExistence type="predicted"/>
<dbReference type="AlphaFoldDB" id="A0A494Z1V6"/>
<protein>
    <submittedName>
        <fullName evidence="1">Aspartyl-phosphate phosphatase Spo0E family protein</fullName>
    </submittedName>
</protein>
<dbReference type="GO" id="GO:0043937">
    <property type="term" value="P:regulation of sporulation"/>
    <property type="evidence" value="ECO:0007669"/>
    <property type="project" value="InterPro"/>
</dbReference>
<comment type="caution">
    <text evidence="1">The sequence shown here is derived from an EMBL/GenBank/DDBJ whole genome shotgun (WGS) entry which is preliminary data.</text>
</comment>
<dbReference type="SUPFAM" id="SSF140500">
    <property type="entry name" value="BAS1536-like"/>
    <property type="match status" value="1"/>
</dbReference>
<dbReference type="OrthoDB" id="2692170at2"/>
<name>A0A494Z1V6_9BACI</name>
<dbReference type="RefSeq" id="WP_121130357.1">
    <property type="nucleotide sequence ID" value="NZ_JBHUFK010000007.1"/>
</dbReference>
<dbReference type="Gene3D" id="4.10.280.10">
    <property type="entry name" value="Helix-loop-helix DNA-binding domain"/>
    <property type="match status" value="1"/>
</dbReference>
<dbReference type="InterPro" id="IPR037208">
    <property type="entry name" value="Spo0E-like_sf"/>
</dbReference>
<sequence>MSTLNNILIEIEILRKKMTETAGVKGLTDKESIEISQELDRLLNEFEKTKEKESNQK</sequence>
<reference evidence="1 2" key="1">
    <citation type="journal article" date="2015" name="Antonie Van Leeuwenhoek">
        <title>Oceanobacillus bengalensis sp. nov., a bacterium isolated from seawater of the Bay of Bengal.</title>
        <authorList>
            <person name="Yongchang O."/>
            <person name="Xiang W."/>
            <person name="Wang G."/>
        </authorList>
    </citation>
    <scope>NUCLEOTIDE SEQUENCE [LARGE SCALE GENOMIC DNA]</scope>
    <source>
        <strain evidence="1 2">MCCC 1K00260</strain>
    </source>
</reference>
<dbReference type="Proteomes" id="UP000281813">
    <property type="component" value="Unassembled WGS sequence"/>
</dbReference>
<gene>
    <name evidence="1" type="ORF">D8M05_07790</name>
</gene>
<organism evidence="1 2">
    <name type="scientific">Oceanobacillus bengalensis</name>
    <dbReference type="NCBI Taxonomy" id="1435466"/>
    <lineage>
        <taxon>Bacteria</taxon>
        <taxon>Bacillati</taxon>
        <taxon>Bacillota</taxon>
        <taxon>Bacilli</taxon>
        <taxon>Bacillales</taxon>
        <taxon>Bacillaceae</taxon>
        <taxon>Oceanobacillus</taxon>
    </lineage>
</organism>
<accession>A0A494Z1V6</accession>
<dbReference type="InterPro" id="IPR018540">
    <property type="entry name" value="Spo0E-like"/>
</dbReference>
<dbReference type="InterPro" id="IPR036638">
    <property type="entry name" value="HLH_DNA-bd_sf"/>
</dbReference>
<keyword evidence="2" id="KW-1185">Reference proteome</keyword>
<evidence type="ECO:0000313" key="2">
    <source>
        <dbReference type="Proteomes" id="UP000281813"/>
    </source>
</evidence>
<dbReference type="Pfam" id="PF09388">
    <property type="entry name" value="SpoOE-like"/>
    <property type="match status" value="1"/>
</dbReference>
<dbReference type="GO" id="GO:0046983">
    <property type="term" value="F:protein dimerization activity"/>
    <property type="evidence" value="ECO:0007669"/>
    <property type="project" value="InterPro"/>
</dbReference>
<evidence type="ECO:0000313" key="1">
    <source>
        <dbReference type="EMBL" id="RKQ16373.1"/>
    </source>
</evidence>
<dbReference type="EMBL" id="RBZO01000009">
    <property type="protein sequence ID" value="RKQ16373.1"/>
    <property type="molecule type" value="Genomic_DNA"/>
</dbReference>